<dbReference type="EMBL" id="AAWS01000010">
    <property type="protein sequence ID" value="EAY29501.1"/>
    <property type="molecule type" value="Genomic_DNA"/>
</dbReference>
<sequence length="47" mass="5460">MSKLYKGEGKWEGSLNGGKLVWFWHPLIAMNKKEAMLKERGNAKHFL</sequence>
<protein>
    <submittedName>
        <fullName evidence="1">Uncharacterized protein</fullName>
    </submittedName>
</protein>
<proteinExistence type="predicted"/>
<keyword evidence="2" id="KW-1185">Reference proteome</keyword>
<name>A1ZIW6_MICM2</name>
<dbReference type="Proteomes" id="UP000004095">
    <property type="component" value="Unassembled WGS sequence"/>
</dbReference>
<evidence type="ECO:0000313" key="2">
    <source>
        <dbReference type="Proteomes" id="UP000004095"/>
    </source>
</evidence>
<reference evidence="1 2" key="1">
    <citation type="submission" date="2007-01" db="EMBL/GenBank/DDBJ databases">
        <authorList>
            <person name="Haygood M."/>
            <person name="Podell S."/>
            <person name="Anderson C."/>
            <person name="Hopkinson B."/>
            <person name="Roe K."/>
            <person name="Barbeau K."/>
            <person name="Gaasterland T."/>
            <person name="Ferriera S."/>
            <person name="Johnson J."/>
            <person name="Kravitz S."/>
            <person name="Beeson K."/>
            <person name="Sutton G."/>
            <person name="Rogers Y.-H."/>
            <person name="Friedman R."/>
            <person name="Frazier M."/>
            <person name="Venter J.C."/>
        </authorList>
    </citation>
    <scope>NUCLEOTIDE SEQUENCE [LARGE SCALE GENOMIC DNA]</scope>
    <source>
        <strain evidence="1 2">ATCC 23134</strain>
    </source>
</reference>
<evidence type="ECO:0000313" key="1">
    <source>
        <dbReference type="EMBL" id="EAY29501.1"/>
    </source>
</evidence>
<organism evidence="1 2">
    <name type="scientific">Microscilla marina ATCC 23134</name>
    <dbReference type="NCBI Taxonomy" id="313606"/>
    <lineage>
        <taxon>Bacteria</taxon>
        <taxon>Pseudomonadati</taxon>
        <taxon>Bacteroidota</taxon>
        <taxon>Cytophagia</taxon>
        <taxon>Cytophagales</taxon>
        <taxon>Microscillaceae</taxon>
        <taxon>Microscilla</taxon>
    </lineage>
</organism>
<accession>A1ZIW6</accession>
<comment type="caution">
    <text evidence="1">The sequence shown here is derived from an EMBL/GenBank/DDBJ whole genome shotgun (WGS) entry which is preliminary data.</text>
</comment>
<dbReference type="AlphaFoldDB" id="A1ZIW6"/>
<gene>
    <name evidence="1" type="ORF">M23134_00385</name>
</gene>